<dbReference type="RefSeq" id="WP_284131440.1">
    <property type="nucleotide sequence ID" value="NZ_JASKYM010000001.1"/>
</dbReference>
<comment type="caution">
    <text evidence="1">The sequence shown here is derived from an EMBL/GenBank/DDBJ whole genome shotgun (WGS) entry which is preliminary data.</text>
</comment>
<dbReference type="InterPro" id="IPR045507">
    <property type="entry name" value="DUF6483"/>
</dbReference>
<dbReference type="Proteomes" id="UP001301012">
    <property type="component" value="Unassembled WGS sequence"/>
</dbReference>
<dbReference type="Pfam" id="PF20092">
    <property type="entry name" value="DUF6483"/>
    <property type="match status" value="1"/>
</dbReference>
<evidence type="ECO:0000313" key="1">
    <source>
        <dbReference type="EMBL" id="MDK2562461.1"/>
    </source>
</evidence>
<organism evidence="1 2">
    <name type="scientific">Romboutsia sedimentorum</name>
    <dbReference type="NCBI Taxonomy" id="1368474"/>
    <lineage>
        <taxon>Bacteria</taxon>
        <taxon>Bacillati</taxon>
        <taxon>Bacillota</taxon>
        <taxon>Clostridia</taxon>
        <taxon>Peptostreptococcales</taxon>
        <taxon>Peptostreptococcaceae</taxon>
        <taxon>Romboutsia</taxon>
    </lineage>
</organism>
<proteinExistence type="predicted"/>
<accession>A0ABT7E904</accession>
<protein>
    <submittedName>
        <fullName evidence="1">DUF6483 family protein</fullName>
    </submittedName>
</protein>
<reference evidence="1 2" key="1">
    <citation type="submission" date="2023-05" db="EMBL/GenBank/DDBJ databases">
        <title>Rombocin, a short stable natural nisin variant, displays selective antimicrobial activity against Listeria monocytogenes and employs dual mode of action to kill target bacterial strains.</title>
        <authorList>
            <person name="Wambui J."/>
            <person name="Stephan R."/>
            <person name="Kuipers O.P."/>
        </authorList>
    </citation>
    <scope>NUCLEOTIDE SEQUENCE [LARGE SCALE GENOMIC DNA]</scope>
    <source>
        <strain evidence="1 2">RC002</strain>
    </source>
</reference>
<dbReference type="EMBL" id="JASKYM010000001">
    <property type="protein sequence ID" value="MDK2562461.1"/>
    <property type="molecule type" value="Genomic_DNA"/>
</dbReference>
<keyword evidence="2" id="KW-1185">Reference proteome</keyword>
<evidence type="ECO:0000313" key="2">
    <source>
        <dbReference type="Proteomes" id="UP001301012"/>
    </source>
</evidence>
<name>A0ABT7E904_9FIRM</name>
<sequence length="127" mass="15077">MGYTQDYLIREIEAIGRYIAKLVFKKDTIAYEIKNHDNYSQTDILYNEIQLLIKQNKICEGENILFKNLEASNVEYLKLAVAFYQEINKLDDEKLEQCNFSRDEVLEGLHDILEIYKIPFFDQTLLK</sequence>
<gene>
    <name evidence="1" type="ORF">QOZ84_02780</name>
</gene>